<proteinExistence type="predicted"/>
<organism evidence="1 2">
    <name type="scientific">Taishania pollutisoli</name>
    <dbReference type="NCBI Taxonomy" id="2766479"/>
    <lineage>
        <taxon>Bacteria</taxon>
        <taxon>Pseudomonadati</taxon>
        <taxon>Bacteroidota</taxon>
        <taxon>Flavobacteriia</taxon>
        <taxon>Flavobacteriales</taxon>
        <taxon>Crocinitomicaceae</taxon>
        <taxon>Taishania</taxon>
    </lineage>
</organism>
<gene>
    <name evidence="1" type="ORF">H9Y05_01995</name>
</gene>
<dbReference type="EMBL" id="JACVEL010000001">
    <property type="protein sequence ID" value="MBC9811236.1"/>
    <property type="molecule type" value="Genomic_DNA"/>
</dbReference>
<dbReference type="RefSeq" id="WP_216713355.1">
    <property type="nucleotide sequence ID" value="NZ_JACVEL010000001.1"/>
</dbReference>
<sequence>MRRLFFSFTCALLAFQGIAQKDNHSKFAIKYSPTQLIMGELHFAYEQRIARQSSIEIGLGPTVSEIGLTPVIFENMFGSYMGWGKESGLGFFGSLAFRYYPISGLATAPRGLYIGPELKYRLYNTKYVDQMYGLGERIGATTQLSFKFYTGFQFWLGNKFSMDVFTAVGVGNTSLTSHYGNVVYNQDTGMNEYFWDSNTRSRVFFTGAFGFKFGIGGTRKDQ</sequence>
<name>A0A8J6P7B8_9FLAO</name>
<reference evidence="1" key="1">
    <citation type="submission" date="2020-09" db="EMBL/GenBank/DDBJ databases">
        <title>Taishania pollutisoli gen. nov., sp. nov., Isolated from Tetrabromobisphenol A-Contaminated Soil.</title>
        <authorList>
            <person name="Chen Q."/>
        </authorList>
    </citation>
    <scope>NUCLEOTIDE SEQUENCE</scope>
    <source>
        <strain evidence="1">CZZ-1</strain>
    </source>
</reference>
<evidence type="ECO:0000313" key="1">
    <source>
        <dbReference type="EMBL" id="MBC9811236.1"/>
    </source>
</evidence>
<comment type="caution">
    <text evidence="1">The sequence shown here is derived from an EMBL/GenBank/DDBJ whole genome shotgun (WGS) entry which is preliminary data.</text>
</comment>
<evidence type="ECO:0000313" key="2">
    <source>
        <dbReference type="Proteomes" id="UP000652681"/>
    </source>
</evidence>
<dbReference type="Proteomes" id="UP000652681">
    <property type="component" value="Unassembled WGS sequence"/>
</dbReference>
<keyword evidence="2" id="KW-1185">Reference proteome</keyword>
<accession>A0A8J6P7B8</accession>
<protein>
    <submittedName>
        <fullName evidence="1">Uncharacterized protein</fullName>
    </submittedName>
</protein>
<dbReference type="AlphaFoldDB" id="A0A8J6P7B8"/>